<dbReference type="InterPro" id="IPR030855">
    <property type="entry name" value="Bifunct_BirA"/>
</dbReference>
<evidence type="ECO:0000256" key="2">
    <source>
        <dbReference type="ARBA" id="ARBA00022741"/>
    </source>
</evidence>
<name>K6P442_9FIRM</name>
<dbReference type="Pfam" id="PF08279">
    <property type="entry name" value="HTH_11"/>
    <property type="match status" value="1"/>
</dbReference>
<dbReference type="GO" id="GO:0016740">
    <property type="term" value="F:transferase activity"/>
    <property type="evidence" value="ECO:0007669"/>
    <property type="project" value="UniProtKB-ARBA"/>
</dbReference>
<keyword evidence="1 5" id="KW-0436">Ligase</keyword>
<dbReference type="HAMAP" id="MF_00978">
    <property type="entry name" value="Bifunct_BirA"/>
    <property type="match status" value="1"/>
</dbReference>
<dbReference type="InterPro" id="IPR003142">
    <property type="entry name" value="BPL_C"/>
</dbReference>
<dbReference type="CDD" id="cd16442">
    <property type="entry name" value="BPL"/>
    <property type="match status" value="1"/>
</dbReference>
<dbReference type="Gene3D" id="1.10.10.10">
    <property type="entry name" value="Winged helix-like DNA-binding domain superfamily/Winged helix DNA-binding domain"/>
    <property type="match status" value="1"/>
</dbReference>
<dbReference type="InterPro" id="IPR008988">
    <property type="entry name" value="Transcriptional_repressor_C"/>
</dbReference>
<accession>K6P442</accession>
<dbReference type="PANTHER" id="PTHR12835:SF5">
    <property type="entry name" value="BIOTIN--PROTEIN LIGASE"/>
    <property type="match status" value="1"/>
</dbReference>
<evidence type="ECO:0000256" key="1">
    <source>
        <dbReference type="ARBA" id="ARBA00022598"/>
    </source>
</evidence>
<dbReference type="Pfam" id="PF02237">
    <property type="entry name" value="BPL_C"/>
    <property type="match status" value="1"/>
</dbReference>
<evidence type="ECO:0000256" key="4">
    <source>
        <dbReference type="ARBA" id="ARBA00023267"/>
    </source>
</evidence>
<gene>
    <name evidence="5" type="primary">birA</name>
    <name evidence="7" type="ORF">ThesuDRAFT_01585</name>
</gene>
<dbReference type="GO" id="GO:0009249">
    <property type="term" value="P:protein lipoylation"/>
    <property type="evidence" value="ECO:0007669"/>
    <property type="project" value="UniProtKB-ARBA"/>
</dbReference>
<feature type="DNA-binding region" description="H-T-H motif" evidence="5">
    <location>
        <begin position="32"/>
        <end position="51"/>
    </location>
</feature>
<evidence type="ECO:0000313" key="8">
    <source>
        <dbReference type="Proteomes" id="UP000005710"/>
    </source>
</evidence>
<reference evidence="7" key="1">
    <citation type="submission" date="2010-10" db="EMBL/GenBank/DDBJ databases">
        <authorList>
            <consortium name="US DOE Joint Genome Institute (JGI-PGF)"/>
            <person name="Lucas S."/>
            <person name="Copeland A."/>
            <person name="Lapidus A."/>
            <person name="Bruce D."/>
            <person name="Goodwin L."/>
            <person name="Pitluck S."/>
            <person name="Kyrpides N."/>
            <person name="Mavromatis K."/>
            <person name="Detter J.C."/>
            <person name="Han C."/>
            <person name="Land M."/>
            <person name="Hauser L."/>
            <person name="Markowitz V."/>
            <person name="Cheng J.-F."/>
            <person name="Hugenholtz P."/>
            <person name="Woyke T."/>
            <person name="Wu D."/>
            <person name="Pukall R."/>
            <person name="Wahrenburg C."/>
            <person name="Brambilla E."/>
            <person name="Klenk H.-P."/>
            <person name="Eisen J.A."/>
        </authorList>
    </citation>
    <scope>NUCLEOTIDE SEQUENCE [LARGE SCALE GENOMIC DNA]</scope>
    <source>
        <strain evidence="7">DSM 13965</strain>
    </source>
</reference>
<comment type="caution">
    <text evidence="7">The sequence shown here is derived from an EMBL/GenBank/DDBJ whole genome shotgun (WGS) entry which is preliminary data.</text>
</comment>
<sequence>MPAKDAVRGDGPRPRSRVLAALLAAGGQPVSGATLAEGLGITRAALWKHIEALRRDGWPVEGRPHQGYTLDSGAAGRLAARRFVPELLEARRAGARLGHTVHWLAEVGSTNDVARRLAEAGAPEGTVVVADRQAAGRGRLRRAWWSPPGGLWMSLILRPALPPEHLPLLTLAAAAAVAEAAEGLAGRPVQVKWPNDVLIDDRKVAGILLETVSHPHGAEYVVAGIGVNLDVEGEPVPAELAGRLTWLAREAGRRVTRNELAEAILQRLEERYAQLHQEGPGPVLAAWRSRAAWLGEPVRVALPTGEVAGIALDVAPDGSLVVEQAGGRRQRILAGDVQRLRPAGAPPGAGSR</sequence>
<dbReference type="NCBIfam" id="TIGR00121">
    <property type="entry name" value="birA_ligase"/>
    <property type="match status" value="1"/>
</dbReference>
<dbReference type="STRING" id="867903.ThesuDRAFT_01585"/>
<dbReference type="InterPro" id="IPR045864">
    <property type="entry name" value="aa-tRNA-synth_II/BPL/LPL"/>
</dbReference>
<dbReference type="SUPFAM" id="SSF46785">
    <property type="entry name" value="Winged helix' DNA-binding domain"/>
    <property type="match status" value="1"/>
</dbReference>
<evidence type="ECO:0000256" key="5">
    <source>
        <dbReference type="HAMAP-Rule" id="MF_00978"/>
    </source>
</evidence>
<keyword evidence="5" id="KW-0238">DNA-binding</keyword>
<reference evidence="7" key="2">
    <citation type="submission" date="2012-10" db="EMBL/GenBank/DDBJ databases">
        <title>Improved high-quality draft of Thermaerobacter subterraneus C21, DSM 13965.</title>
        <authorList>
            <consortium name="DOE Joint Genome Institute"/>
            <person name="Eisen J."/>
            <person name="Huntemann M."/>
            <person name="Wei C.-L."/>
            <person name="Han J."/>
            <person name="Detter J.C."/>
            <person name="Han C."/>
            <person name="Tapia R."/>
            <person name="Chen A."/>
            <person name="Kyrpides N."/>
            <person name="Mavromatis K."/>
            <person name="Markowitz V."/>
            <person name="Szeto E."/>
            <person name="Ivanova N."/>
            <person name="Mikhailova N."/>
            <person name="Ovchinnikova G."/>
            <person name="Pagani I."/>
            <person name="Pati A."/>
            <person name="Goodwin L."/>
            <person name="Nordberg H.P."/>
            <person name="Cantor M.N."/>
            <person name="Hua S.X."/>
            <person name="Woyke T."/>
            <person name="Eisen J."/>
            <person name="Klenk H.-P."/>
        </authorList>
    </citation>
    <scope>NUCLEOTIDE SEQUENCE [LARGE SCALE GENOMIC DNA]</scope>
    <source>
        <strain evidence="7">DSM 13965</strain>
    </source>
</reference>
<proteinExistence type="inferred from homology"/>
<dbReference type="InterPro" id="IPR004408">
    <property type="entry name" value="Biotin_CoA_COase_ligase"/>
</dbReference>
<evidence type="ECO:0000259" key="6">
    <source>
        <dbReference type="PROSITE" id="PS51733"/>
    </source>
</evidence>
<dbReference type="InterPro" id="IPR036390">
    <property type="entry name" value="WH_DNA-bd_sf"/>
</dbReference>
<keyword evidence="8" id="KW-1185">Reference proteome</keyword>
<dbReference type="HOGENOM" id="CLU_051096_0_0_9"/>
<dbReference type="PROSITE" id="PS51733">
    <property type="entry name" value="BPL_LPL_CATALYTIC"/>
    <property type="match status" value="1"/>
</dbReference>
<dbReference type="Pfam" id="PF03099">
    <property type="entry name" value="BPL_LplA_LipB"/>
    <property type="match status" value="1"/>
</dbReference>
<dbReference type="EMBL" id="AENY02000002">
    <property type="protein sequence ID" value="EKP95825.1"/>
    <property type="molecule type" value="Genomic_DNA"/>
</dbReference>
<dbReference type="SUPFAM" id="SSF50037">
    <property type="entry name" value="C-terminal domain of transcriptional repressors"/>
    <property type="match status" value="1"/>
</dbReference>
<keyword evidence="5" id="KW-0804">Transcription</keyword>
<dbReference type="Gene3D" id="3.30.930.10">
    <property type="entry name" value="Bira Bifunctional Protein, Domain 2"/>
    <property type="match status" value="1"/>
</dbReference>
<keyword evidence="5" id="KW-0678">Repressor</keyword>
<keyword evidence="3 5" id="KW-0067">ATP-binding</keyword>
<dbReference type="InterPro" id="IPR004143">
    <property type="entry name" value="BPL_LPL_catalytic"/>
</dbReference>
<dbReference type="Gene3D" id="2.30.30.100">
    <property type="match status" value="1"/>
</dbReference>
<dbReference type="GO" id="GO:0005737">
    <property type="term" value="C:cytoplasm"/>
    <property type="evidence" value="ECO:0007669"/>
    <property type="project" value="TreeGrafter"/>
</dbReference>
<dbReference type="SUPFAM" id="SSF55681">
    <property type="entry name" value="Class II aaRS and biotin synthetases"/>
    <property type="match status" value="1"/>
</dbReference>
<dbReference type="eggNOG" id="COG1654">
    <property type="taxonomic scope" value="Bacteria"/>
</dbReference>
<comment type="function">
    <text evidence="5">Acts both as a biotin--[acetyl-CoA-carboxylase] ligase and a repressor.</text>
</comment>
<dbReference type="GO" id="GO:0006355">
    <property type="term" value="P:regulation of DNA-templated transcription"/>
    <property type="evidence" value="ECO:0007669"/>
    <property type="project" value="UniProtKB-UniRule"/>
</dbReference>
<comment type="catalytic activity">
    <reaction evidence="5">
        <text>biotin + L-lysyl-[protein] + ATP = N(6)-biotinyl-L-lysyl-[protein] + AMP + diphosphate + H(+)</text>
        <dbReference type="Rhea" id="RHEA:11756"/>
        <dbReference type="Rhea" id="RHEA-COMP:9752"/>
        <dbReference type="Rhea" id="RHEA-COMP:10505"/>
        <dbReference type="ChEBI" id="CHEBI:15378"/>
        <dbReference type="ChEBI" id="CHEBI:29969"/>
        <dbReference type="ChEBI" id="CHEBI:30616"/>
        <dbReference type="ChEBI" id="CHEBI:33019"/>
        <dbReference type="ChEBI" id="CHEBI:57586"/>
        <dbReference type="ChEBI" id="CHEBI:83144"/>
        <dbReference type="ChEBI" id="CHEBI:456215"/>
        <dbReference type="EC" id="6.3.4.15"/>
    </reaction>
</comment>
<protein>
    <recommendedName>
        <fullName evidence="5">Bifunctional ligase/repressor BirA</fullName>
    </recommendedName>
    <alternativeName>
        <fullName evidence="5">Biotin--[acetyl-CoA-carboxylase] ligase</fullName>
        <ecNumber evidence="5">6.3.4.15</ecNumber>
    </alternativeName>
    <alternativeName>
        <fullName evidence="5">Biotin--protein ligase</fullName>
    </alternativeName>
    <alternativeName>
        <fullName evidence="5">Biotin-[acetyl-CoA carboxylase] synthetase</fullName>
    </alternativeName>
</protein>
<feature type="binding site" evidence="5">
    <location>
        <position position="203"/>
    </location>
    <ligand>
        <name>biotin</name>
        <dbReference type="ChEBI" id="CHEBI:57586"/>
    </ligand>
</feature>
<dbReference type="GO" id="GO:0004077">
    <property type="term" value="F:biotin--[biotin carboxyl-carrier protein] ligase activity"/>
    <property type="evidence" value="ECO:0007669"/>
    <property type="project" value="UniProtKB-UniRule"/>
</dbReference>
<dbReference type="OrthoDB" id="9807064at2"/>
<dbReference type="Proteomes" id="UP000005710">
    <property type="component" value="Unassembled WGS sequence"/>
</dbReference>
<dbReference type="eggNOG" id="COG0340">
    <property type="taxonomic scope" value="Bacteria"/>
</dbReference>
<dbReference type="InterPro" id="IPR013196">
    <property type="entry name" value="HTH_11"/>
</dbReference>
<keyword evidence="2 5" id="KW-0547">Nucleotide-binding</keyword>
<feature type="domain" description="BPL/LPL catalytic" evidence="6">
    <location>
        <begin position="86"/>
        <end position="276"/>
    </location>
</feature>
<dbReference type="GO" id="GO:0003677">
    <property type="term" value="F:DNA binding"/>
    <property type="evidence" value="ECO:0007669"/>
    <property type="project" value="UniProtKB-UniRule"/>
</dbReference>
<feature type="binding site" evidence="5">
    <location>
        <begin position="109"/>
        <end position="111"/>
    </location>
    <ligand>
        <name>biotin</name>
        <dbReference type="ChEBI" id="CHEBI:57586"/>
    </ligand>
</feature>
<feature type="binding site" evidence="5">
    <location>
        <position position="133"/>
    </location>
    <ligand>
        <name>biotin</name>
        <dbReference type="ChEBI" id="CHEBI:57586"/>
    </ligand>
</feature>
<dbReference type="AlphaFoldDB" id="K6P442"/>
<keyword evidence="5" id="KW-0805">Transcription regulation</keyword>
<evidence type="ECO:0000256" key="3">
    <source>
        <dbReference type="ARBA" id="ARBA00022840"/>
    </source>
</evidence>
<comment type="similarity">
    <text evidence="5">Belongs to the biotin--protein ligase family.</text>
</comment>
<dbReference type="GO" id="GO:0005524">
    <property type="term" value="F:ATP binding"/>
    <property type="evidence" value="ECO:0007669"/>
    <property type="project" value="UniProtKB-UniRule"/>
</dbReference>
<dbReference type="PANTHER" id="PTHR12835">
    <property type="entry name" value="BIOTIN PROTEIN LIGASE"/>
    <property type="match status" value="1"/>
</dbReference>
<evidence type="ECO:0000313" key="7">
    <source>
        <dbReference type="EMBL" id="EKP95825.1"/>
    </source>
</evidence>
<dbReference type="RefSeq" id="WP_006903857.1">
    <property type="nucleotide sequence ID" value="NZ_JH976535.1"/>
</dbReference>
<dbReference type="InterPro" id="IPR036388">
    <property type="entry name" value="WH-like_DNA-bd_sf"/>
</dbReference>
<keyword evidence="4 5" id="KW-0092">Biotin</keyword>
<organism evidence="7 8">
    <name type="scientific">Thermaerobacter subterraneus DSM 13965</name>
    <dbReference type="NCBI Taxonomy" id="867903"/>
    <lineage>
        <taxon>Bacteria</taxon>
        <taxon>Bacillati</taxon>
        <taxon>Bacillota</taxon>
        <taxon>Clostridia</taxon>
        <taxon>Eubacteriales</taxon>
        <taxon>Clostridiales Family XVII. Incertae Sedis</taxon>
        <taxon>Thermaerobacter</taxon>
    </lineage>
</organism>
<dbReference type="EC" id="6.3.4.15" evidence="5"/>
<feature type="binding site" evidence="5">
    <location>
        <begin position="137"/>
        <end position="139"/>
    </location>
    <ligand>
        <name>biotin</name>
        <dbReference type="ChEBI" id="CHEBI:57586"/>
    </ligand>
</feature>